<sequence length="222" mass="22539">MVGVLLVLRLVPGRQSAGSTSALAELKVFRDREVQLAIAITAVANIGLLTVFTFFAPLMTEVTGFAADTVTILLLVYGVGATVGNLVGGRLADRVLVKSQLGLLALLVITLVLMWVASGSLVITAVLVFVVGAVGFSVIPGMQLRVLTTATAAPTLAIAVNASAYQLAAAAAGWLGGQFIGGSLGARAIYLAAAAVTLAGLGLTAYASSNARQRRAVSLFIG</sequence>
<evidence type="ECO:0000256" key="1">
    <source>
        <dbReference type="ARBA" id="ARBA00004651"/>
    </source>
</evidence>
<name>A0ABY2BEF4_9ACTN</name>
<feature type="transmembrane region" description="Helical" evidence="6">
    <location>
        <begin position="101"/>
        <end position="134"/>
    </location>
</feature>
<evidence type="ECO:0000313" key="8">
    <source>
        <dbReference type="EMBL" id="TCO17889.1"/>
    </source>
</evidence>
<evidence type="ECO:0000256" key="2">
    <source>
        <dbReference type="ARBA" id="ARBA00022475"/>
    </source>
</evidence>
<dbReference type="Proteomes" id="UP000295818">
    <property type="component" value="Unassembled WGS sequence"/>
</dbReference>
<evidence type="ECO:0000313" key="9">
    <source>
        <dbReference type="Proteomes" id="UP000295818"/>
    </source>
</evidence>
<dbReference type="InterPro" id="IPR020846">
    <property type="entry name" value="MFS_dom"/>
</dbReference>
<evidence type="ECO:0000256" key="4">
    <source>
        <dbReference type="ARBA" id="ARBA00022989"/>
    </source>
</evidence>
<evidence type="ECO:0000259" key="7">
    <source>
        <dbReference type="PROSITE" id="PS50850"/>
    </source>
</evidence>
<feature type="transmembrane region" description="Helical" evidence="6">
    <location>
        <begin position="188"/>
        <end position="207"/>
    </location>
</feature>
<evidence type="ECO:0000256" key="3">
    <source>
        <dbReference type="ARBA" id="ARBA00022692"/>
    </source>
</evidence>
<dbReference type="RefSeq" id="WP_132192117.1">
    <property type="nucleotide sequence ID" value="NZ_SLWM01000013.1"/>
</dbReference>
<organism evidence="8 9">
    <name type="scientific">Kribbella orskensis</name>
    <dbReference type="NCBI Taxonomy" id="2512216"/>
    <lineage>
        <taxon>Bacteria</taxon>
        <taxon>Bacillati</taxon>
        <taxon>Actinomycetota</taxon>
        <taxon>Actinomycetes</taxon>
        <taxon>Propionibacteriales</taxon>
        <taxon>Kribbellaceae</taxon>
        <taxon>Kribbella</taxon>
    </lineage>
</organism>
<comment type="subcellular location">
    <subcellularLocation>
        <location evidence="1">Cell membrane</location>
        <topology evidence="1">Multi-pass membrane protein</topology>
    </subcellularLocation>
</comment>
<keyword evidence="4 6" id="KW-1133">Transmembrane helix</keyword>
<gene>
    <name evidence="8" type="ORF">EV644_113119</name>
</gene>
<dbReference type="PANTHER" id="PTHR43124:SF3">
    <property type="entry name" value="CHLORAMPHENICOL EFFLUX PUMP RV0191"/>
    <property type="match status" value="1"/>
</dbReference>
<feature type="domain" description="Major facilitator superfamily (MFS) profile" evidence="7">
    <location>
        <begin position="1"/>
        <end position="212"/>
    </location>
</feature>
<feature type="transmembrane region" description="Helical" evidence="6">
    <location>
        <begin position="70"/>
        <end position="89"/>
    </location>
</feature>
<keyword evidence="2" id="KW-1003">Cell membrane</keyword>
<accession>A0ABY2BEF4</accession>
<dbReference type="EMBL" id="SLWM01000013">
    <property type="protein sequence ID" value="TCO17889.1"/>
    <property type="molecule type" value="Genomic_DNA"/>
</dbReference>
<evidence type="ECO:0000256" key="5">
    <source>
        <dbReference type="ARBA" id="ARBA00023136"/>
    </source>
</evidence>
<dbReference type="InterPro" id="IPR050189">
    <property type="entry name" value="MFS_Efflux_Transporters"/>
</dbReference>
<dbReference type="InterPro" id="IPR011701">
    <property type="entry name" value="MFS"/>
</dbReference>
<dbReference type="InterPro" id="IPR036259">
    <property type="entry name" value="MFS_trans_sf"/>
</dbReference>
<dbReference type="PROSITE" id="PS50850">
    <property type="entry name" value="MFS"/>
    <property type="match status" value="1"/>
</dbReference>
<keyword evidence="3 6" id="KW-0812">Transmembrane</keyword>
<dbReference type="Pfam" id="PF07690">
    <property type="entry name" value="MFS_1"/>
    <property type="match status" value="1"/>
</dbReference>
<proteinExistence type="predicted"/>
<feature type="transmembrane region" description="Helical" evidence="6">
    <location>
        <begin position="146"/>
        <end position="168"/>
    </location>
</feature>
<keyword evidence="9" id="KW-1185">Reference proteome</keyword>
<feature type="transmembrane region" description="Helical" evidence="6">
    <location>
        <begin position="34"/>
        <end position="58"/>
    </location>
</feature>
<keyword evidence="5 6" id="KW-0472">Membrane</keyword>
<dbReference type="PANTHER" id="PTHR43124">
    <property type="entry name" value="PURINE EFFLUX PUMP PBUE"/>
    <property type="match status" value="1"/>
</dbReference>
<comment type="caution">
    <text evidence="8">The sequence shown here is derived from an EMBL/GenBank/DDBJ whole genome shotgun (WGS) entry which is preliminary data.</text>
</comment>
<reference evidence="8 9" key="1">
    <citation type="journal article" date="2015" name="Stand. Genomic Sci.">
        <title>Genomic Encyclopedia of Bacterial and Archaeal Type Strains, Phase III: the genomes of soil and plant-associated and newly described type strains.</title>
        <authorList>
            <person name="Whitman W.B."/>
            <person name="Woyke T."/>
            <person name="Klenk H.P."/>
            <person name="Zhou Y."/>
            <person name="Lilburn T.G."/>
            <person name="Beck B.J."/>
            <person name="De Vos P."/>
            <person name="Vandamme P."/>
            <person name="Eisen J.A."/>
            <person name="Garrity G."/>
            <person name="Hugenholtz P."/>
            <person name="Kyrpides N.C."/>
        </authorList>
    </citation>
    <scope>NUCLEOTIDE SEQUENCE [LARGE SCALE GENOMIC DNA]</scope>
    <source>
        <strain evidence="8 9">VKM Ac-2538</strain>
    </source>
</reference>
<protein>
    <submittedName>
        <fullName evidence="8">MFS transporter</fullName>
    </submittedName>
</protein>
<dbReference type="SUPFAM" id="SSF103473">
    <property type="entry name" value="MFS general substrate transporter"/>
    <property type="match status" value="1"/>
</dbReference>
<evidence type="ECO:0000256" key="6">
    <source>
        <dbReference type="SAM" id="Phobius"/>
    </source>
</evidence>
<dbReference type="Gene3D" id="1.20.1250.20">
    <property type="entry name" value="MFS general substrate transporter like domains"/>
    <property type="match status" value="1"/>
</dbReference>